<comment type="caution">
    <text evidence="9">The sequence shown here is derived from an EMBL/GenBank/DDBJ whole genome shotgun (WGS) entry which is preliminary data.</text>
</comment>
<feature type="compositionally biased region" description="Basic and acidic residues" evidence="7">
    <location>
        <begin position="185"/>
        <end position="207"/>
    </location>
</feature>
<evidence type="ECO:0000313" key="10">
    <source>
        <dbReference type="Proteomes" id="UP000053237"/>
    </source>
</evidence>
<dbReference type="Pfam" id="PF00076">
    <property type="entry name" value="RRM_1"/>
    <property type="match status" value="1"/>
</dbReference>
<evidence type="ECO:0000259" key="8">
    <source>
        <dbReference type="PROSITE" id="PS50102"/>
    </source>
</evidence>
<feature type="compositionally biased region" description="Basic and acidic residues" evidence="7">
    <location>
        <begin position="12"/>
        <end position="42"/>
    </location>
</feature>
<feature type="compositionally biased region" description="Basic residues" evidence="7">
    <location>
        <begin position="242"/>
        <end position="254"/>
    </location>
</feature>
<keyword evidence="10" id="KW-1185">Reference proteome</keyword>
<dbReference type="GO" id="GO:0005737">
    <property type="term" value="C:cytoplasm"/>
    <property type="evidence" value="ECO:0007669"/>
    <property type="project" value="TreeGrafter"/>
</dbReference>
<evidence type="ECO:0000256" key="3">
    <source>
        <dbReference type="ARBA" id="ARBA00022884"/>
    </source>
</evidence>
<evidence type="ECO:0000256" key="5">
    <source>
        <dbReference type="ARBA" id="ARBA00023242"/>
    </source>
</evidence>
<dbReference type="Proteomes" id="UP000053237">
    <property type="component" value="Unassembled WGS sequence"/>
</dbReference>
<dbReference type="PROSITE" id="PS50102">
    <property type="entry name" value="RRM"/>
    <property type="match status" value="1"/>
</dbReference>
<dbReference type="SMART" id="SM00361">
    <property type="entry name" value="RRM_1"/>
    <property type="match status" value="1"/>
</dbReference>
<feature type="compositionally biased region" description="Low complexity" evidence="7">
    <location>
        <begin position="43"/>
        <end position="57"/>
    </location>
</feature>
<evidence type="ECO:0000256" key="2">
    <source>
        <dbReference type="ARBA" id="ARBA00022664"/>
    </source>
</evidence>
<dbReference type="InterPro" id="IPR003954">
    <property type="entry name" value="RRM_euk-type"/>
</dbReference>
<name>A0A024GT11_9STRA</name>
<dbReference type="SMART" id="SM00360">
    <property type="entry name" value="RRM"/>
    <property type="match status" value="1"/>
</dbReference>
<dbReference type="GO" id="GO:0005654">
    <property type="term" value="C:nucleoplasm"/>
    <property type="evidence" value="ECO:0007669"/>
    <property type="project" value="TreeGrafter"/>
</dbReference>
<accession>A0A024GT11</accession>
<feature type="region of interest" description="Disordered" evidence="7">
    <location>
        <begin position="185"/>
        <end position="262"/>
    </location>
</feature>
<feature type="domain" description="RRM" evidence="8">
    <location>
        <begin position="102"/>
        <end position="180"/>
    </location>
</feature>
<dbReference type="OrthoDB" id="252020at2759"/>
<gene>
    <name evidence="9" type="ORF">BN9_108040</name>
</gene>
<dbReference type="InterPro" id="IPR035979">
    <property type="entry name" value="RBD_domain_sf"/>
</dbReference>
<sequence length="310" mass="34170">MARELSSSPQDTEDRSPSDPHKNTSDAIKRNSMDNGNDRESKSISASPFSSPQAAKQNCQSRSPSMASAGEGIDSRMKRFDGIELPERKDSENNISSKKNGIAVRVGNLTRNVNKEHLTEIFAKFGNVTRVKLMTERGTRLSKGSALIDFETEEDAEKAIEHMHDGWLDGKKVTVLLVTDDPVGEEEKACDKSSVENGHTGKNDARDSRKRSSSVRNGRDSHGSPRRISRPSSTRPDSNFAKNRRGFPGRKHGHSPNPNHQYHVAALPHHFDHDDKKMIINPVDGHHLVVVDEAVASKVAVDQAFPAVEA</sequence>
<evidence type="ECO:0000256" key="1">
    <source>
        <dbReference type="ARBA" id="ARBA00004123"/>
    </source>
</evidence>
<keyword evidence="4" id="KW-0508">mRNA splicing</keyword>
<reference evidence="9 10" key="1">
    <citation type="submission" date="2012-05" db="EMBL/GenBank/DDBJ databases">
        <title>Recombination and specialization in a pathogen metapopulation.</title>
        <authorList>
            <person name="Gardiner A."/>
            <person name="Kemen E."/>
            <person name="Schultz-Larsen T."/>
            <person name="MacLean D."/>
            <person name="Van Oosterhout C."/>
            <person name="Jones J.D.G."/>
        </authorList>
    </citation>
    <scope>NUCLEOTIDE SEQUENCE [LARGE SCALE GENOMIC DNA]</scope>
    <source>
        <strain evidence="9 10">Ac Nc2</strain>
    </source>
</reference>
<dbReference type="InterPro" id="IPR000504">
    <property type="entry name" value="RRM_dom"/>
</dbReference>
<keyword evidence="3 6" id="KW-0694">RNA-binding</keyword>
<dbReference type="Gene3D" id="3.30.70.330">
    <property type="match status" value="1"/>
</dbReference>
<dbReference type="PANTHER" id="PTHR15481:SF0">
    <property type="entry name" value="LD23870P-RELATED"/>
    <property type="match status" value="1"/>
</dbReference>
<evidence type="ECO:0000256" key="4">
    <source>
        <dbReference type="ARBA" id="ARBA00023187"/>
    </source>
</evidence>
<evidence type="ECO:0000256" key="6">
    <source>
        <dbReference type="PROSITE-ProRule" id="PRU00176"/>
    </source>
</evidence>
<dbReference type="InterPro" id="IPR034201">
    <property type="entry name" value="RNPS1_RRM"/>
</dbReference>
<dbReference type="InParanoid" id="A0A024GT11"/>
<evidence type="ECO:0000256" key="7">
    <source>
        <dbReference type="SAM" id="MobiDB-lite"/>
    </source>
</evidence>
<dbReference type="GO" id="GO:0003723">
    <property type="term" value="F:RNA binding"/>
    <property type="evidence" value="ECO:0007669"/>
    <property type="project" value="UniProtKB-UniRule"/>
</dbReference>
<dbReference type="STRING" id="65357.A0A024GT11"/>
<dbReference type="CDD" id="cd12365">
    <property type="entry name" value="RRM_RNPS1"/>
    <property type="match status" value="1"/>
</dbReference>
<evidence type="ECO:0000313" key="9">
    <source>
        <dbReference type="EMBL" id="CCI49469.1"/>
    </source>
</evidence>
<dbReference type="SUPFAM" id="SSF54928">
    <property type="entry name" value="RNA-binding domain, RBD"/>
    <property type="match status" value="1"/>
</dbReference>
<proteinExistence type="predicted"/>
<dbReference type="EMBL" id="CAIX01000302">
    <property type="protein sequence ID" value="CCI49469.1"/>
    <property type="molecule type" value="Genomic_DNA"/>
</dbReference>
<dbReference type="AlphaFoldDB" id="A0A024GT11"/>
<dbReference type="PANTHER" id="PTHR15481">
    <property type="entry name" value="RIBONUCLEIC ACID BINDING PROTEIN S1"/>
    <property type="match status" value="1"/>
</dbReference>
<feature type="compositionally biased region" description="Polar residues" evidence="7">
    <location>
        <begin position="1"/>
        <end position="10"/>
    </location>
</feature>
<keyword evidence="2" id="KW-0507">mRNA processing</keyword>
<dbReference type="GO" id="GO:0061574">
    <property type="term" value="C:ASAP complex"/>
    <property type="evidence" value="ECO:0007669"/>
    <property type="project" value="TreeGrafter"/>
</dbReference>
<keyword evidence="5" id="KW-0539">Nucleus</keyword>
<organism evidence="9 10">
    <name type="scientific">Albugo candida</name>
    <dbReference type="NCBI Taxonomy" id="65357"/>
    <lineage>
        <taxon>Eukaryota</taxon>
        <taxon>Sar</taxon>
        <taxon>Stramenopiles</taxon>
        <taxon>Oomycota</taxon>
        <taxon>Peronosporomycetes</taxon>
        <taxon>Albuginales</taxon>
        <taxon>Albuginaceae</taxon>
        <taxon>Albugo</taxon>
    </lineage>
</organism>
<protein>
    <recommendedName>
        <fullName evidence="8">RRM domain-containing protein</fullName>
    </recommendedName>
</protein>
<dbReference type="InterPro" id="IPR012677">
    <property type="entry name" value="Nucleotide-bd_a/b_plait_sf"/>
</dbReference>
<dbReference type="GO" id="GO:0000398">
    <property type="term" value="P:mRNA splicing, via spliceosome"/>
    <property type="evidence" value="ECO:0007669"/>
    <property type="project" value="TreeGrafter"/>
</dbReference>
<feature type="region of interest" description="Disordered" evidence="7">
    <location>
        <begin position="1"/>
        <end position="77"/>
    </location>
</feature>
<comment type="subcellular location">
    <subcellularLocation>
        <location evidence="1">Nucleus</location>
    </subcellularLocation>
</comment>